<dbReference type="RefSeq" id="XP_064706178.1">
    <property type="nucleotide sequence ID" value="XM_064846568.1"/>
</dbReference>
<dbReference type="EMBL" id="JAVRRD010000014">
    <property type="protein sequence ID" value="KAK5052164.1"/>
    <property type="molecule type" value="Genomic_DNA"/>
</dbReference>
<name>A0AAV9N9E4_9EURO</name>
<evidence type="ECO:0000313" key="3">
    <source>
        <dbReference type="Proteomes" id="UP001358417"/>
    </source>
</evidence>
<organism evidence="2 3">
    <name type="scientific">Exophiala bonariae</name>
    <dbReference type="NCBI Taxonomy" id="1690606"/>
    <lineage>
        <taxon>Eukaryota</taxon>
        <taxon>Fungi</taxon>
        <taxon>Dikarya</taxon>
        <taxon>Ascomycota</taxon>
        <taxon>Pezizomycotina</taxon>
        <taxon>Eurotiomycetes</taxon>
        <taxon>Chaetothyriomycetidae</taxon>
        <taxon>Chaetothyriales</taxon>
        <taxon>Herpotrichiellaceae</taxon>
        <taxon>Exophiala</taxon>
    </lineage>
</organism>
<dbReference type="AlphaFoldDB" id="A0AAV9N9E4"/>
<evidence type="ECO:0000313" key="2">
    <source>
        <dbReference type="EMBL" id="KAK5052164.1"/>
    </source>
</evidence>
<gene>
    <name evidence="2" type="ORF">LTR84_002968</name>
</gene>
<keyword evidence="3" id="KW-1185">Reference proteome</keyword>
<evidence type="ECO:0008006" key="4">
    <source>
        <dbReference type="Google" id="ProtNLM"/>
    </source>
</evidence>
<feature type="region of interest" description="Disordered" evidence="1">
    <location>
        <begin position="243"/>
        <end position="282"/>
    </location>
</feature>
<feature type="compositionally biased region" description="Polar residues" evidence="1">
    <location>
        <begin position="136"/>
        <end position="152"/>
    </location>
</feature>
<accession>A0AAV9N9E4</accession>
<dbReference type="Proteomes" id="UP001358417">
    <property type="component" value="Unassembled WGS sequence"/>
</dbReference>
<feature type="compositionally biased region" description="Polar residues" evidence="1">
    <location>
        <begin position="159"/>
        <end position="176"/>
    </location>
</feature>
<feature type="compositionally biased region" description="Polar residues" evidence="1">
    <location>
        <begin position="271"/>
        <end position="281"/>
    </location>
</feature>
<comment type="caution">
    <text evidence="2">The sequence shown here is derived from an EMBL/GenBank/DDBJ whole genome shotgun (WGS) entry which is preliminary data.</text>
</comment>
<evidence type="ECO:0000256" key="1">
    <source>
        <dbReference type="SAM" id="MobiDB-lite"/>
    </source>
</evidence>
<proteinExistence type="predicted"/>
<dbReference type="GeneID" id="89971167"/>
<protein>
    <recommendedName>
        <fullName evidence="4">Inhibitor of growth protein N-terminal histone-binding domain-containing protein</fullName>
    </recommendedName>
</protein>
<sequence>MNKEKTSSDISAVLMEKFNLLAEKIKRIEEVVQNERGSREGALHRDRQLWEGEVRILREAVAPFYKHDEEIRHKVTDIEDRVEGNYDEQVRLKDRFLAVDDLVMTLEKRVEELEGQKPKRRRVNRPQPQGPDEHVTNGNTPSDNSARRVSSSIDERSVHTPSSRALSPLSNGQSLPHSELEEARSSGILNLVEQPRSMPFIFPPRLSPPQDEPRSSGFLNLNIADRLAQKAASERGLDVAQRAIQTPPQDRPSPPTAYAQSDSEIARASLTPPTSTQTTRLPLSDIMVLPPVQTSPRKRKHFDHIALDVLADVSVASPLIH</sequence>
<reference evidence="2 3" key="1">
    <citation type="submission" date="2023-08" db="EMBL/GenBank/DDBJ databases">
        <title>Black Yeasts Isolated from many extreme environments.</title>
        <authorList>
            <person name="Coleine C."/>
            <person name="Stajich J.E."/>
            <person name="Selbmann L."/>
        </authorList>
    </citation>
    <scope>NUCLEOTIDE SEQUENCE [LARGE SCALE GENOMIC DNA]</scope>
    <source>
        <strain evidence="2 3">CCFEE 5792</strain>
    </source>
</reference>
<feature type="region of interest" description="Disordered" evidence="1">
    <location>
        <begin position="112"/>
        <end position="182"/>
    </location>
</feature>